<dbReference type="Gene3D" id="1.10.10.10">
    <property type="entry name" value="Winged helix-like DNA-binding domain superfamily/Winged helix DNA-binding domain"/>
    <property type="match status" value="1"/>
</dbReference>
<feature type="modified residue" description="4-aspartylphosphate" evidence="3">
    <location>
        <position position="52"/>
    </location>
</feature>
<dbReference type="GO" id="GO:0003677">
    <property type="term" value="F:DNA binding"/>
    <property type="evidence" value="ECO:0007669"/>
    <property type="project" value="UniProtKB-KW"/>
</dbReference>
<dbReference type="PANTHER" id="PTHR44591">
    <property type="entry name" value="STRESS RESPONSE REGULATOR PROTEIN 1"/>
    <property type="match status" value="1"/>
</dbReference>
<evidence type="ECO:0000259" key="5">
    <source>
        <dbReference type="PROSITE" id="PS50110"/>
    </source>
</evidence>
<keyword evidence="1 3" id="KW-0597">Phosphoprotein</keyword>
<keyword evidence="6" id="KW-0934">Plastid</keyword>
<dbReference type="AlphaFoldDB" id="A0A1Z1MJP7"/>
<evidence type="ECO:0000256" key="3">
    <source>
        <dbReference type="PROSITE-ProRule" id="PRU00169"/>
    </source>
</evidence>
<dbReference type="PRINTS" id="PR00038">
    <property type="entry name" value="HTHLUXR"/>
</dbReference>
<dbReference type="Gene3D" id="3.40.50.2300">
    <property type="match status" value="1"/>
</dbReference>
<keyword evidence="2" id="KW-0238">DNA-binding</keyword>
<dbReference type="RefSeq" id="YP_009397114.1">
    <property type="nucleotide sequence ID" value="NC_035285.1"/>
</dbReference>
<organism evidence="6">
    <name type="scientific">Spyridia filamentosa</name>
    <name type="common">Red alga</name>
    <name type="synonym">Fucus filamentosus</name>
    <dbReference type="NCBI Taxonomy" id="196632"/>
    <lineage>
        <taxon>Eukaryota</taxon>
        <taxon>Rhodophyta</taxon>
        <taxon>Florideophyceae</taxon>
        <taxon>Rhodymeniophycidae</taxon>
        <taxon>Ceramiales</taxon>
        <taxon>Spyridiaceae</taxon>
        <taxon>Spyridia</taxon>
    </lineage>
</organism>
<evidence type="ECO:0000313" key="6">
    <source>
        <dbReference type="EMBL" id="ARW66300.1"/>
    </source>
</evidence>
<dbReference type="SUPFAM" id="SSF46894">
    <property type="entry name" value="C-terminal effector domain of the bipartite response regulators"/>
    <property type="match status" value="1"/>
</dbReference>
<evidence type="ECO:0000259" key="4">
    <source>
        <dbReference type="PROSITE" id="PS50043"/>
    </source>
</evidence>
<dbReference type="SMART" id="SM00448">
    <property type="entry name" value="REC"/>
    <property type="match status" value="1"/>
</dbReference>
<dbReference type="Pfam" id="PF00072">
    <property type="entry name" value="Response_reg"/>
    <property type="match status" value="1"/>
</dbReference>
<dbReference type="InterPro" id="IPR016032">
    <property type="entry name" value="Sig_transdc_resp-reg_C-effctor"/>
</dbReference>
<name>A0A1Z1MJP7_SPYFI</name>
<dbReference type="InterPro" id="IPR001789">
    <property type="entry name" value="Sig_transdc_resp-reg_receiver"/>
</dbReference>
<geneLocation type="chloroplast" evidence="6"/>
<dbReference type="InterPro" id="IPR011006">
    <property type="entry name" value="CheY-like_superfamily"/>
</dbReference>
<dbReference type="GeneID" id="33359417"/>
<dbReference type="PANTHER" id="PTHR44591:SF3">
    <property type="entry name" value="RESPONSE REGULATORY DOMAIN-CONTAINING PROTEIN"/>
    <property type="match status" value="1"/>
</dbReference>
<proteinExistence type="predicted"/>
<dbReference type="EMBL" id="MF101441">
    <property type="protein sequence ID" value="ARW66300.1"/>
    <property type="molecule type" value="Genomic_DNA"/>
</dbReference>
<dbReference type="PROSITE" id="PS50043">
    <property type="entry name" value="HTH_LUXR_2"/>
    <property type="match status" value="1"/>
</dbReference>
<reference evidence="6" key="1">
    <citation type="journal article" date="2017" name="J. Phycol.">
        <title>Analysis of chloroplast genomes and a supermatrix inform reclassification of the Rhodomelaceae (Rhodophyta).</title>
        <authorList>
            <person name="Diaz-Tapia P."/>
            <person name="Maggs C.A."/>
            <person name="West J.A."/>
            <person name="Verbruggen H."/>
        </authorList>
    </citation>
    <scope>NUCLEOTIDE SEQUENCE</scope>
    <source>
        <strain evidence="6">PD1020</strain>
    </source>
</reference>
<protein>
    <recommendedName>
        <fullName evidence="7">TctD-like protein</fullName>
    </recommendedName>
</protein>
<dbReference type="InterPro" id="IPR050595">
    <property type="entry name" value="Bact_response_regulator"/>
</dbReference>
<dbReference type="InterPro" id="IPR000792">
    <property type="entry name" value="Tscrpt_reg_LuxR_C"/>
</dbReference>
<feature type="domain" description="HTH luxR-type" evidence="4">
    <location>
        <begin position="134"/>
        <end position="198"/>
    </location>
</feature>
<dbReference type="SMART" id="SM00421">
    <property type="entry name" value="HTH_LUXR"/>
    <property type="match status" value="1"/>
</dbReference>
<sequence>MKTVLLVDDDSSLRNSLSSYLSSSGFSVQDASDVSSALFLIKVSRPHIIVTDVIMPQLTGYDFIKILKSDKRLSYIPVVLLTVKGMTYDRIKGYDLGCCAYLIKPFNPQELLSLINSLCSHIKYFDSFHQSHSSSGILFNLTSKERDVLYLLLQGYMNKEIAVKLNLKIRNVEKYVSRLLLKTRTRNRTELVQLILNS</sequence>
<dbReference type="InterPro" id="IPR036388">
    <property type="entry name" value="WH-like_DNA-bd_sf"/>
</dbReference>
<dbReference type="PROSITE" id="PS00622">
    <property type="entry name" value="HTH_LUXR_1"/>
    <property type="match status" value="1"/>
</dbReference>
<feature type="domain" description="Response regulatory" evidence="5">
    <location>
        <begin position="3"/>
        <end position="119"/>
    </location>
</feature>
<dbReference type="GO" id="GO:0006355">
    <property type="term" value="P:regulation of DNA-templated transcription"/>
    <property type="evidence" value="ECO:0007669"/>
    <property type="project" value="InterPro"/>
</dbReference>
<dbReference type="GO" id="GO:0000160">
    <property type="term" value="P:phosphorelay signal transduction system"/>
    <property type="evidence" value="ECO:0007669"/>
    <property type="project" value="InterPro"/>
</dbReference>
<dbReference type="Pfam" id="PF00196">
    <property type="entry name" value="GerE"/>
    <property type="match status" value="1"/>
</dbReference>
<gene>
    <name evidence="6" type="primary">ycf29</name>
</gene>
<evidence type="ECO:0000256" key="1">
    <source>
        <dbReference type="ARBA" id="ARBA00022553"/>
    </source>
</evidence>
<evidence type="ECO:0008006" key="7">
    <source>
        <dbReference type="Google" id="ProtNLM"/>
    </source>
</evidence>
<dbReference type="SUPFAM" id="SSF52172">
    <property type="entry name" value="CheY-like"/>
    <property type="match status" value="1"/>
</dbReference>
<evidence type="ECO:0000256" key="2">
    <source>
        <dbReference type="ARBA" id="ARBA00023125"/>
    </source>
</evidence>
<dbReference type="PROSITE" id="PS50110">
    <property type="entry name" value="RESPONSE_REGULATORY"/>
    <property type="match status" value="1"/>
</dbReference>
<keyword evidence="6" id="KW-0150">Chloroplast</keyword>
<dbReference type="CDD" id="cd06170">
    <property type="entry name" value="LuxR_C_like"/>
    <property type="match status" value="1"/>
</dbReference>
<accession>A0A1Z1MJP7</accession>